<feature type="repeat" description="ANK" evidence="3">
    <location>
        <begin position="210"/>
        <end position="242"/>
    </location>
</feature>
<dbReference type="Proteomes" id="UP000085678">
    <property type="component" value="Unplaced"/>
</dbReference>
<evidence type="ECO:0000259" key="5">
    <source>
        <dbReference type="SMART" id="SM01086"/>
    </source>
</evidence>
<evidence type="ECO:0000313" key="7">
    <source>
        <dbReference type="RefSeq" id="XP_013389416.1"/>
    </source>
</evidence>
<sequence length="641" mass="73167">MSHVVRVRQLLSAFSPTQRFFRTFSVSERIITPKRNVPTNLLRVTRLEVGRRCTNSIRNLNLRTDHSGNTENEMRSICARLAIAGGLTFCLSGDKDGNSYVFTSVTVVTEERLFRAAKIGNVSELKSLVDMKIDVNTKHILGWTPLMVAAMNRKSDCVKLLLDAGADPNIGDEYSNVYQTSNEKKINSLEVLTKREDEFSNRLNNKASFRGCTSLHYAVLADDERTVELLLQAGADPTVENQMGHRPIEYARNTRIQSLLRDGEKQYAVIVKKKELEQRKRYPLEQRLREHLVGQEGAITAVSAAIRRKENGWYDEEHPLVLLFLGSSGIGKTELAKQVARYLHKDYRKGFIRLDMSEYQQKHEVAKFIGSPPGYIGHDEGGQLTKKLKECPNAVVLFDEVDKAHPDILTIMLQLFDEGRLTDGKGKTVECKDAIFIMTSNLASDEIGEHGQELREKAREYTKKRDAGKIDELNEGQITISKEFKERVVQPILKRHFGRDEFLGRINEMVYFLPFSRQELSKLVVWELEYWAAKAKKNHDIELSWDRQVVDVLADGYDVHYGARSIKHEVEKRVVSQLALAHERELFHKGASLKLVVNNPKDQLADNTESENTKPSIKLQIRRDKKNYVDIPLENLGSQFT</sequence>
<dbReference type="SMART" id="SM01086">
    <property type="entry name" value="ClpB_D2-small"/>
    <property type="match status" value="1"/>
</dbReference>
<dbReference type="PROSITE" id="PS50088">
    <property type="entry name" value="ANK_REPEAT"/>
    <property type="match status" value="2"/>
</dbReference>
<dbReference type="SMART" id="SM00382">
    <property type="entry name" value="AAA"/>
    <property type="match status" value="1"/>
</dbReference>
<evidence type="ECO:0000313" key="6">
    <source>
        <dbReference type="Proteomes" id="UP000085678"/>
    </source>
</evidence>
<reference evidence="7" key="1">
    <citation type="submission" date="2025-08" db="UniProtKB">
        <authorList>
            <consortium name="RefSeq"/>
        </authorList>
    </citation>
    <scope>IDENTIFICATION</scope>
    <source>
        <tissue evidence="7">Gonads</tissue>
    </source>
</reference>
<dbReference type="InterPro" id="IPR001270">
    <property type="entry name" value="ClpA/B"/>
</dbReference>
<feature type="domain" description="AAA+ ATPase" evidence="4">
    <location>
        <begin position="318"/>
        <end position="466"/>
    </location>
</feature>
<dbReference type="KEGG" id="lak:106158096"/>
<keyword evidence="2" id="KW-0067">ATP-binding</keyword>
<name>A0A1S3HV43_LINAN</name>
<dbReference type="GO" id="GO:0005739">
    <property type="term" value="C:mitochondrion"/>
    <property type="evidence" value="ECO:0007669"/>
    <property type="project" value="TreeGrafter"/>
</dbReference>
<dbReference type="Gene3D" id="1.25.40.20">
    <property type="entry name" value="Ankyrin repeat-containing domain"/>
    <property type="match status" value="1"/>
</dbReference>
<dbReference type="InterPro" id="IPR003593">
    <property type="entry name" value="AAA+_ATPase"/>
</dbReference>
<dbReference type="GO" id="GO:0005524">
    <property type="term" value="F:ATP binding"/>
    <property type="evidence" value="ECO:0007669"/>
    <property type="project" value="UniProtKB-KW"/>
</dbReference>
<dbReference type="InterPro" id="IPR036770">
    <property type="entry name" value="Ankyrin_rpt-contain_sf"/>
</dbReference>
<dbReference type="PROSITE" id="PS50297">
    <property type="entry name" value="ANK_REP_REGION"/>
    <property type="match status" value="2"/>
</dbReference>
<dbReference type="STRING" id="7574.A0A1S3HV43"/>
<dbReference type="SMART" id="SM00248">
    <property type="entry name" value="ANK"/>
    <property type="match status" value="2"/>
</dbReference>
<dbReference type="GO" id="GO:0034605">
    <property type="term" value="P:cellular response to heat"/>
    <property type="evidence" value="ECO:0007669"/>
    <property type="project" value="TreeGrafter"/>
</dbReference>
<keyword evidence="6" id="KW-1185">Reference proteome</keyword>
<dbReference type="InterPro" id="IPR019489">
    <property type="entry name" value="Clp_ATPase_C"/>
</dbReference>
<keyword evidence="1" id="KW-0547">Nucleotide-binding</keyword>
<protein>
    <submittedName>
        <fullName evidence="7">Caseinolytic peptidase B protein homolog isoform X1</fullName>
    </submittedName>
</protein>
<feature type="repeat" description="ANK" evidence="3">
    <location>
        <begin position="141"/>
        <end position="173"/>
    </location>
</feature>
<dbReference type="GeneID" id="106158096"/>
<dbReference type="InterPro" id="IPR003959">
    <property type="entry name" value="ATPase_AAA_core"/>
</dbReference>
<dbReference type="PRINTS" id="PR00300">
    <property type="entry name" value="CLPPROTEASEA"/>
</dbReference>
<dbReference type="Pfam" id="PF10431">
    <property type="entry name" value="ClpB_D2-small"/>
    <property type="match status" value="1"/>
</dbReference>
<dbReference type="Pfam" id="PF07724">
    <property type="entry name" value="AAA_2"/>
    <property type="match status" value="1"/>
</dbReference>
<dbReference type="CDD" id="cd19499">
    <property type="entry name" value="RecA-like_ClpB_Hsp104-like"/>
    <property type="match status" value="1"/>
</dbReference>
<evidence type="ECO:0000256" key="1">
    <source>
        <dbReference type="ARBA" id="ARBA00022741"/>
    </source>
</evidence>
<feature type="domain" description="Clp ATPase C-terminal" evidence="5">
    <location>
        <begin position="515"/>
        <end position="604"/>
    </location>
</feature>
<dbReference type="InterPro" id="IPR002110">
    <property type="entry name" value="Ankyrin_rpt"/>
</dbReference>
<evidence type="ECO:0000256" key="3">
    <source>
        <dbReference type="PROSITE-ProRule" id="PRU00023"/>
    </source>
</evidence>
<dbReference type="Gene3D" id="1.10.8.60">
    <property type="match status" value="1"/>
</dbReference>
<dbReference type="AlphaFoldDB" id="A0A1S3HV43"/>
<dbReference type="SUPFAM" id="SSF52540">
    <property type="entry name" value="P-loop containing nucleoside triphosphate hydrolases"/>
    <property type="match status" value="1"/>
</dbReference>
<organism evidence="6 7">
    <name type="scientific">Lingula anatina</name>
    <name type="common">Brachiopod</name>
    <name type="synonym">Lingula unguis</name>
    <dbReference type="NCBI Taxonomy" id="7574"/>
    <lineage>
        <taxon>Eukaryota</taxon>
        <taxon>Metazoa</taxon>
        <taxon>Spiralia</taxon>
        <taxon>Lophotrochozoa</taxon>
        <taxon>Brachiopoda</taxon>
        <taxon>Linguliformea</taxon>
        <taxon>Lingulata</taxon>
        <taxon>Lingulida</taxon>
        <taxon>Linguloidea</taxon>
        <taxon>Lingulidae</taxon>
        <taxon>Lingula</taxon>
    </lineage>
</organism>
<dbReference type="InterPro" id="IPR027417">
    <property type="entry name" value="P-loop_NTPase"/>
</dbReference>
<dbReference type="InterPro" id="IPR050130">
    <property type="entry name" value="ClpA_ClpB"/>
</dbReference>
<dbReference type="GO" id="GO:0016887">
    <property type="term" value="F:ATP hydrolysis activity"/>
    <property type="evidence" value="ECO:0007669"/>
    <property type="project" value="InterPro"/>
</dbReference>
<dbReference type="SUPFAM" id="SSF48403">
    <property type="entry name" value="Ankyrin repeat"/>
    <property type="match status" value="1"/>
</dbReference>
<evidence type="ECO:0000256" key="2">
    <source>
        <dbReference type="ARBA" id="ARBA00022840"/>
    </source>
</evidence>
<dbReference type="Pfam" id="PF12796">
    <property type="entry name" value="Ank_2"/>
    <property type="match status" value="1"/>
</dbReference>
<keyword evidence="3" id="KW-0040">ANK repeat</keyword>
<proteinExistence type="predicted"/>
<gene>
    <name evidence="7" type="primary">LOC106158096</name>
</gene>
<accession>A0A1S3HV43</accession>
<dbReference type="RefSeq" id="XP_013389416.1">
    <property type="nucleotide sequence ID" value="XM_013533962.1"/>
</dbReference>
<dbReference type="PANTHER" id="PTHR11638">
    <property type="entry name" value="ATP-DEPENDENT CLP PROTEASE"/>
    <property type="match status" value="1"/>
</dbReference>
<evidence type="ECO:0000259" key="4">
    <source>
        <dbReference type="SMART" id="SM00382"/>
    </source>
</evidence>
<dbReference type="PANTHER" id="PTHR11638:SF93">
    <property type="entry name" value="MITOCHONDRIAL DISAGGREGASE"/>
    <property type="match status" value="1"/>
</dbReference>
<dbReference type="Gene3D" id="3.40.50.300">
    <property type="entry name" value="P-loop containing nucleotide triphosphate hydrolases"/>
    <property type="match status" value="1"/>
</dbReference>
<dbReference type="OrthoDB" id="47330at2759"/>
<dbReference type="InParanoid" id="A0A1S3HV43"/>
<dbReference type="Pfam" id="PF00023">
    <property type="entry name" value="Ank"/>
    <property type="match status" value="1"/>
</dbReference>